<keyword evidence="2" id="KW-0805">Transcription regulation</keyword>
<dbReference type="Proteomes" id="UP001583177">
    <property type="component" value="Unassembled WGS sequence"/>
</dbReference>
<dbReference type="CDD" id="cd12148">
    <property type="entry name" value="fungal_TF_MHR"/>
    <property type="match status" value="1"/>
</dbReference>
<evidence type="ECO:0000256" key="6">
    <source>
        <dbReference type="SAM" id="Coils"/>
    </source>
</evidence>
<dbReference type="PANTHER" id="PTHR31845">
    <property type="entry name" value="FINGER DOMAIN PROTEIN, PUTATIVE-RELATED"/>
    <property type="match status" value="1"/>
</dbReference>
<feature type="region of interest" description="Disordered" evidence="7">
    <location>
        <begin position="517"/>
        <end position="540"/>
    </location>
</feature>
<evidence type="ECO:0000259" key="8">
    <source>
        <dbReference type="PROSITE" id="PS50048"/>
    </source>
</evidence>
<organism evidence="9 10">
    <name type="scientific">Diaporthe australafricana</name>
    <dbReference type="NCBI Taxonomy" id="127596"/>
    <lineage>
        <taxon>Eukaryota</taxon>
        <taxon>Fungi</taxon>
        <taxon>Dikarya</taxon>
        <taxon>Ascomycota</taxon>
        <taxon>Pezizomycotina</taxon>
        <taxon>Sordariomycetes</taxon>
        <taxon>Sordariomycetidae</taxon>
        <taxon>Diaporthales</taxon>
        <taxon>Diaporthaceae</taxon>
        <taxon>Diaporthe</taxon>
    </lineage>
</organism>
<sequence length="942" mass="102888">MSHPQSLAIPGRFGVPNASGQKFNKACDPCHISKTRCIPDPLSPTNSCKRCSKNGSACAFSPIGPRRRPVRSKNDRIVELERRVRDMQLRLEKQVEKQVESKRANNAGSDADRELLLEAAAAAPGAESFAEGSGSKSQSQSQSHHHHHSQPTKAAPVFSFVPGPGSFAPLPPQQLTSTQAESKSELYKALDAHCPPSQPRPEVVSPPPETDAVARASAPERTYCSPDVVDRGLITLQQADKLIDRFRQFIHGKFLGIGVPDGYTNQSLRRKKPAIWLSMLCAASTGSHEFLSLPPILSREMENLLDSQVQEDLEPDLDILQGLLIFYLYYHDLAQSSRDRLFRCHNLAVAIITKLGQASPIHNNLEGMPVAEDEVTEADLDLSRQLLMWHWTSFLLALKSRENLLIRPFNLISTSLRILETSGSQCDMALVQWTKLVQISLEACLAIFSGHTESAEGLSDEERDSIIRSFERKRRQWLVNCPFDLVNETLMLEYHHSALLLSEVIYPAGRANFQHRSHGLPSLTSPSQSPESTETTTETMPDQDVLAPYRLQYTKKCITAAHSCLALVVSPPVSPDLSSTSSSLGDPEALRYFANVPYSRTFYALRFLLFVAHNIWRTGGYHLINVDSLRAGYYIKGLKRVLSASSDGAKFRPPSLWLYAIETRIEPWWRSFSAMLDRDRPPPPGRSKSTGELEVPSAAGTPATTTAVTNQPHRQTSEPLPHSGHRTASVSPFPQDAQQGERVAVPFDLFAPNQAVDFLIPFNFIQQAPPVVDAGVMPENPNFGPQPFARRSPESIRSGSGSGSGSGGGSAVQKTEPARPPSISQASAPTPLSSRQSTSGGSVAADHQSVGYDLEGAYNQGNTLGELNDFLGTMDLDAFDFDWGDYNALFPGAEAFLSDGVEPAPPPPAPALAPAMDPVLPPWYQPAGDGSSHGPSDGKPEK</sequence>
<dbReference type="InterPro" id="IPR051089">
    <property type="entry name" value="prtT"/>
</dbReference>
<keyword evidence="5" id="KW-0539">Nucleus</keyword>
<feature type="compositionally biased region" description="Polar residues" evidence="7">
    <location>
        <begin position="726"/>
        <end position="737"/>
    </location>
</feature>
<dbReference type="PROSITE" id="PS00463">
    <property type="entry name" value="ZN2_CY6_FUNGAL_1"/>
    <property type="match status" value="1"/>
</dbReference>
<gene>
    <name evidence="9" type="ORF">Daus18300_013407</name>
</gene>
<feature type="compositionally biased region" description="Gly residues" evidence="7">
    <location>
        <begin position="800"/>
        <end position="810"/>
    </location>
</feature>
<dbReference type="CDD" id="cd00067">
    <property type="entry name" value="GAL4"/>
    <property type="match status" value="1"/>
</dbReference>
<feature type="compositionally biased region" description="Polar residues" evidence="7">
    <location>
        <begin position="822"/>
        <end position="841"/>
    </location>
</feature>
<feature type="coiled-coil region" evidence="6">
    <location>
        <begin position="70"/>
        <end position="97"/>
    </location>
</feature>
<comment type="caution">
    <text evidence="9">The sequence shown here is derived from an EMBL/GenBank/DDBJ whole genome shotgun (WGS) entry which is preliminary data.</text>
</comment>
<dbReference type="PANTHER" id="PTHR31845:SF10">
    <property type="entry name" value="ZN(II)2CYS6 TRANSCRIPTION FACTOR (EUROFUNG)"/>
    <property type="match status" value="1"/>
</dbReference>
<feature type="region of interest" description="Disordered" evidence="7">
    <location>
        <begin position="900"/>
        <end position="942"/>
    </location>
</feature>
<feature type="compositionally biased region" description="Low complexity" evidence="7">
    <location>
        <begin position="698"/>
        <end position="709"/>
    </location>
</feature>
<proteinExistence type="predicted"/>
<evidence type="ECO:0000256" key="3">
    <source>
        <dbReference type="ARBA" id="ARBA00023125"/>
    </source>
</evidence>
<keyword evidence="6" id="KW-0175">Coiled coil</keyword>
<dbReference type="PROSITE" id="PS50048">
    <property type="entry name" value="ZN2_CY6_FUNGAL_2"/>
    <property type="match status" value="1"/>
</dbReference>
<keyword evidence="4" id="KW-0804">Transcription</keyword>
<dbReference type="EMBL" id="JAWRVE010000208">
    <property type="protein sequence ID" value="KAL1848949.1"/>
    <property type="molecule type" value="Genomic_DNA"/>
</dbReference>
<evidence type="ECO:0000256" key="1">
    <source>
        <dbReference type="ARBA" id="ARBA00004123"/>
    </source>
</evidence>
<accession>A0ABR3VZ31</accession>
<keyword evidence="10" id="KW-1185">Reference proteome</keyword>
<feature type="compositionally biased region" description="Low complexity" evidence="7">
    <location>
        <begin position="520"/>
        <end position="539"/>
    </location>
</feature>
<evidence type="ECO:0000313" key="10">
    <source>
        <dbReference type="Proteomes" id="UP001583177"/>
    </source>
</evidence>
<evidence type="ECO:0000313" key="9">
    <source>
        <dbReference type="EMBL" id="KAL1848949.1"/>
    </source>
</evidence>
<evidence type="ECO:0000256" key="5">
    <source>
        <dbReference type="ARBA" id="ARBA00023242"/>
    </source>
</evidence>
<name>A0ABR3VZ31_9PEZI</name>
<feature type="region of interest" description="Disordered" evidence="7">
    <location>
        <begin position="191"/>
        <end position="210"/>
    </location>
</feature>
<reference evidence="9 10" key="1">
    <citation type="journal article" date="2024" name="IMA Fungus">
        <title>IMA Genome - F19 : A genome assembly and annotation guide to empower mycologists, including annotated draft genome sequences of Ceratocystis pirilliformis, Diaporthe australafricana, Fusarium ophioides, Paecilomyces lecythidis, and Sporothrix stenoceras.</title>
        <authorList>
            <person name="Aylward J."/>
            <person name="Wilson A.M."/>
            <person name="Visagie C.M."/>
            <person name="Spraker J."/>
            <person name="Barnes I."/>
            <person name="Buitendag C."/>
            <person name="Ceriani C."/>
            <person name="Del Mar Angel L."/>
            <person name="du Plessis D."/>
            <person name="Fuchs T."/>
            <person name="Gasser K."/>
            <person name="Kramer D."/>
            <person name="Li W."/>
            <person name="Munsamy K."/>
            <person name="Piso A."/>
            <person name="Price J.L."/>
            <person name="Sonnekus B."/>
            <person name="Thomas C."/>
            <person name="van der Nest A."/>
            <person name="van Dijk A."/>
            <person name="van Heerden A."/>
            <person name="van Vuuren N."/>
            <person name="Yilmaz N."/>
            <person name="Duong T.A."/>
            <person name="van der Merwe N.A."/>
            <person name="Wingfield M.J."/>
            <person name="Wingfield B.D."/>
        </authorList>
    </citation>
    <scope>NUCLEOTIDE SEQUENCE [LARGE SCALE GENOMIC DNA]</scope>
    <source>
        <strain evidence="9 10">CMW 18300</strain>
    </source>
</reference>
<comment type="subcellular location">
    <subcellularLocation>
        <location evidence="1">Nucleus</location>
    </subcellularLocation>
</comment>
<protein>
    <recommendedName>
        <fullName evidence="8">Zn(2)-C6 fungal-type domain-containing protein</fullName>
    </recommendedName>
</protein>
<dbReference type="InterPro" id="IPR001138">
    <property type="entry name" value="Zn2Cys6_DnaBD"/>
</dbReference>
<feature type="region of interest" description="Disordered" evidence="7">
    <location>
        <begin position="123"/>
        <end position="185"/>
    </location>
</feature>
<feature type="region of interest" description="Disordered" evidence="7">
    <location>
        <begin position="679"/>
        <end position="737"/>
    </location>
</feature>
<evidence type="ECO:0000256" key="7">
    <source>
        <dbReference type="SAM" id="MobiDB-lite"/>
    </source>
</evidence>
<dbReference type="Gene3D" id="4.10.240.10">
    <property type="entry name" value="Zn(2)-C6 fungal-type DNA-binding domain"/>
    <property type="match status" value="1"/>
</dbReference>
<evidence type="ECO:0000256" key="4">
    <source>
        <dbReference type="ARBA" id="ARBA00023163"/>
    </source>
</evidence>
<feature type="domain" description="Zn(2)-C6 fungal-type" evidence="8">
    <location>
        <begin position="26"/>
        <end position="60"/>
    </location>
</feature>
<feature type="region of interest" description="Disordered" evidence="7">
    <location>
        <begin position="776"/>
        <end position="845"/>
    </location>
</feature>
<dbReference type="InterPro" id="IPR036864">
    <property type="entry name" value="Zn2-C6_fun-type_DNA-bd_sf"/>
</dbReference>
<feature type="compositionally biased region" description="Pro residues" evidence="7">
    <location>
        <begin position="196"/>
        <end position="209"/>
    </location>
</feature>
<dbReference type="SUPFAM" id="SSF57701">
    <property type="entry name" value="Zn2/Cys6 DNA-binding domain"/>
    <property type="match status" value="1"/>
</dbReference>
<feature type="compositionally biased region" description="Low complexity" evidence="7">
    <location>
        <begin position="123"/>
        <end position="142"/>
    </location>
</feature>
<keyword evidence="3" id="KW-0238">DNA-binding</keyword>
<evidence type="ECO:0000256" key="2">
    <source>
        <dbReference type="ARBA" id="ARBA00023015"/>
    </source>
</evidence>